<proteinExistence type="predicted"/>
<evidence type="ECO:0000313" key="2">
    <source>
        <dbReference type="EMBL" id="MBB4616940.1"/>
    </source>
</evidence>
<evidence type="ECO:0000259" key="1">
    <source>
        <dbReference type="Pfam" id="PF00717"/>
    </source>
</evidence>
<dbReference type="CDD" id="cd06529">
    <property type="entry name" value="S24_LexA-like"/>
    <property type="match status" value="1"/>
</dbReference>
<keyword evidence="3" id="KW-1185">Reference proteome</keyword>
<accession>A0A7W7EZ23</accession>
<sequence length="280" mass="31617">MKTGLFSESLLRDAGAFKIRTDAFDRAANHEQRINTSGCDLQGHNHITMGKVRGSWSSMDRTPDERRQILRTFMQERGLKAAGWARQAGVSANSIYNFLNDQGADSLRPETYAALAKVVGEPVWKLSGDEPEAMSPTALWVVGYVEAGSFRDAVEWDRSRWYAIDVPVQPRFRKNAKALEVRGPSMNLDYPPGSVVIWVDMLDARPPRDRDHVIVYAHSLDGEIEATVKELRVVEGKQWLWPHSNHPDHQAPLNVEAPGDHVSWIEIKGLVIGDYRQRHI</sequence>
<dbReference type="InterPro" id="IPR039418">
    <property type="entry name" value="LexA-like"/>
</dbReference>
<evidence type="ECO:0000313" key="3">
    <source>
        <dbReference type="Proteomes" id="UP000574769"/>
    </source>
</evidence>
<feature type="domain" description="Peptidase S24/S26A/S26B/S26C" evidence="1">
    <location>
        <begin position="142"/>
        <end position="250"/>
    </location>
</feature>
<dbReference type="Pfam" id="PF00717">
    <property type="entry name" value="Peptidase_S24"/>
    <property type="match status" value="1"/>
</dbReference>
<reference evidence="2 3" key="1">
    <citation type="submission" date="2020-08" db="EMBL/GenBank/DDBJ databases">
        <title>Genomic Encyclopedia of Type Strains, Phase IV (KMG-IV): sequencing the most valuable type-strain genomes for metagenomic binning, comparative biology and taxonomic classification.</title>
        <authorList>
            <person name="Goeker M."/>
        </authorList>
    </citation>
    <scope>NUCLEOTIDE SEQUENCE [LARGE SCALE GENOMIC DNA]</scope>
    <source>
        <strain evidence="2 3">DSM 15867</strain>
    </source>
</reference>
<dbReference type="CDD" id="cd00093">
    <property type="entry name" value="HTH_XRE"/>
    <property type="match status" value="1"/>
</dbReference>
<dbReference type="AlphaFoldDB" id="A0A7W7EZ23"/>
<gene>
    <name evidence="2" type="ORF">GGQ96_001060</name>
</gene>
<comment type="caution">
    <text evidence="2">The sequence shown here is derived from an EMBL/GenBank/DDBJ whole genome shotgun (WGS) entry which is preliminary data.</text>
</comment>
<dbReference type="SUPFAM" id="SSF51306">
    <property type="entry name" value="LexA/Signal peptidase"/>
    <property type="match status" value="1"/>
</dbReference>
<dbReference type="Gene3D" id="2.10.109.10">
    <property type="entry name" value="Umud Fragment, subunit A"/>
    <property type="match status" value="1"/>
</dbReference>
<name>A0A7W7EZ23_9SPHN</name>
<dbReference type="InterPro" id="IPR001387">
    <property type="entry name" value="Cro/C1-type_HTH"/>
</dbReference>
<dbReference type="InterPro" id="IPR036286">
    <property type="entry name" value="LexA/Signal_pep-like_sf"/>
</dbReference>
<organism evidence="2 3">
    <name type="scientific">Sphingomonas abaci</name>
    <dbReference type="NCBI Taxonomy" id="237611"/>
    <lineage>
        <taxon>Bacteria</taxon>
        <taxon>Pseudomonadati</taxon>
        <taxon>Pseudomonadota</taxon>
        <taxon>Alphaproteobacteria</taxon>
        <taxon>Sphingomonadales</taxon>
        <taxon>Sphingomonadaceae</taxon>
        <taxon>Sphingomonas</taxon>
    </lineage>
</organism>
<dbReference type="InterPro" id="IPR015927">
    <property type="entry name" value="Peptidase_S24_S26A/B/C"/>
</dbReference>
<dbReference type="Proteomes" id="UP000574769">
    <property type="component" value="Unassembled WGS sequence"/>
</dbReference>
<dbReference type="EMBL" id="JACHNY010000002">
    <property type="protein sequence ID" value="MBB4616940.1"/>
    <property type="molecule type" value="Genomic_DNA"/>
</dbReference>
<dbReference type="RefSeq" id="WP_184112357.1">
    <property type="nucleotide sequence ID" value="NZ_JACHNY010000002.1"/>
</dbReference>
<protein>
    <submittedName>
        <fullName evidence="2">SOS-response transcriptional repressor LexA</fullName>
    </submittedName>
</protein>